<evidence type="ECO:0000313" key="2">
    <source>
        <dbReference type="Proteomes" id="UP001604336"/>
    </source>
</evidence>
<dbReference type="EMBL" id="JBFOLK010000003">
    <property type="protein sequence ID" value="KAL2525621.1"/>
    <property type="molecule type" value="Genomic_DNA"/>
</dbReference>
<name>A0ABD1UKY4_9LAMI</name>
<sequence length="113" mass="11834">MFEKLGIVESQQANIIINGVYGASSKAGGGGGGSTDTFGVVAVLGNNIIICSKWRQDCTNSNIGADCELLHVPPSLQIGNISTATTDTSNTKKCSTDEWESREHVVGDCCRLA</sequence>
<keyword evidence="2" id="KW-1185">Reference proteome</keyword>
<organism evidence="1 2">
    <name type="scientific">Abeliophyllum distichum</name>
    <dbReference type="NCBI Taxonomy" id="126358"/>
    <lineage>
        <taxon>Eukaryota</taxon>
        <taxon>Viridiplantae</taxon>
        <taxon>Streptophyta</taxon>
        <taxon>Embryophyta</taxon>
        <taxon>Tracheophyta</taxon>
        <taxon>Spermatophyta</taxon>
        <taxon>Magnoliopsida</taxon>
        <taxon>eudicotyledons</taxon>
        <taxon>Gunneridae</taxon>
        <taxon>Pentapetalae</taxon>
        <taxon>asterids</taxon>
        <taxon>lamiids</taxon>
        <taxon>Lamiales</taxon>
        <taxon>Oleaceae</taxon>
        <taxon>Forsythieae</taxon>
        <taxon>Abeliophyllum</taxon>
    </lineage>
</organism>
<evidence type="ECO:0000313" key="1">
    <source>
        <dbReference type="EMBL" id="KAL2525621.1"/>
    </source>
</evidence>
<comment type="caution">
    <text evidence="1">The sequence shown here is derived from an EMBL/GenBank/DDBJ whole genome shotgun (WGS) entry which is preliminary data.</text>
</comment>
<accession>A0ABD1UKY4</accession>
<reference evidence="2" key="1">
    <citation type="submission" date="2024-07" db="EMBL/GenBank/DDBJ databases">
        <title>Two chromosome-level genome assemblies of Korean endemic species Abeliophyllum distichum and Forsythia ovata (Oleaceae).</title>
        <authorList>
            <person name="Jang H."/>
        </authorList>
    </citation>
    <scope>NUCLEOTIDE SEQUENCE [LARGE SCALE GENOMIC DNA]</scope>
</reference>
<gene>
    <name evidence="1" type="ORF">Adt_10675</name>
</gene>
<proteinExistence type="predicted"/>
<protein>
    <submittedName>
        <fullName evidence="1">Scarecrow-like protein 22</fullName>
    </submittedName>
</protein>
<dbReference type="Proteomes" id="UP001604336">
    <property type="component" value="Unassembled WGS sequence"/>
</dbReference>
<dbReference type="AlphaFoldDB" id="A0ABD1UKY4"/>